<proteinExistence type="predicted"/>
<protein>
    <submittedName>
        <fullName evidence="1">Uncharacterized protein</fullName>
    </submittedName>
</protein>
<evidence type="ECO:0000313" key="1">
    <source>
        <dbReference type="EMBL" id="MFD1364965.1"/>
    </source>
</evidence>
<organism evidence="1 2">
    <name type="scientific">Actinoplanes sichuanensis</name>
    <dbReference type="NCBI Taxonomy" id="512349"/>
    <lineage>
        <taxon>Bacteria</taxon>
        <taxon>Bacillati</taxon>
        <taxon>Actinomycetota</taxon>
        <taxon>Actinomycetes</taxon>
        <taxon>Micromonosporales</taxon>
        <taxon>Micromonosporaceae</taxon>
        <taxon>Actinoplanes</taxon>
    </lineage>
</organism>
<accession>A0ABW4A440</accession>
<comment type="caution">
    <text evidence="1">The sequence shown here is derived from an EMBL/GenBank/DDBJ whole genome shotgun (WGS) entry which is preliminary data.</text>
</comment>
<gene>
    <name evidence="1" type="ORF">ACFQ5G_06360</name>
</gene>
<dbReference type="EMBL" id="JBHTMK010000007">
    <property type="protein sequence ID" value="MFD1364965.1"/>
    <property type="molecule type" value="Genomic_DNA"/>
</dbReference>
<sequence length="226" mass="24401">MGELDDVREFLRWWYGPGLDSPAGALTADAAVPPDLAQWHSVAARAGVPVTFQDRPIALTRLSPEPGGMLPFWAENQNGHHWAVDSRNRVFARESGSEDWLPTGEDLRGFLLHCTIREAIIGAPEKFTVFVPESVLGDALESFEPLGFPALASEEPETRLWAGAGALARVTLPPVGYEHPSEQLWMITVAVPRGADIQGYEARFGVPSSGGVTGPAAGRPPEEPPF</sequence>
<name>A0ABW4A440_9ACTN</name>
<keyword evidence="2" id="KW-1185">Reference proteome</keyword>
<dbReference type="Proteomes" id="UP001597183">
    <property type="component" value="Unassembled WGS sequence"/>
</dbReference>
<reference evidence="2" key="1">
    <citation type="journal article" date="2019" name="Int. J. Syst. Evol. Microbiol.">
        <title>The Global Catalogue of Microorganisms (GCM) 10K type strain sequencing project: providing services to taxonomists for standard genome sequencing and annotation.</title>
        <authorList>
            <consortium name="The Broad Institute Genomics Platform"/>
            <consortium name="The Broad Institute Genome Sequencing Center for Infectious Disease"/>
            <person name="Wu L."/>
            <person name="Ma J."/>
        </authorList>
    </citation>
    <scope>NUCLEOTIDE SEQUENCE [LARGE SCALE GENOMIC DNA]</scope>
    <source>
        <strain evidence="2">CCM 7526</strain>
    </source>
</reference>
<dbReference type="RefSeq" id="WP_378078399.1">
    <property type="nucleotide sequence ID" value="NZ_JBHTMK010000007.1"/>
</dbReference>
<evidence type="ECO:0000313" key="2">
    <source>
        <dbReference type="Proteomes" id="UP001597183"/>
    </source>
</evidence>